<dbReference type="SUPFAM" id="SSF52058">
    <property type="entry name" value="L domain-like"/>
    <property type="match status" value="1"/>
</dbReference>
<dbReference type="Gene3D" id="3.80.10.10">
    <property type="entry name" value="Ribonuclease Inhibitor"/>
    <property type="match status" value="1"/>
</dbReference>
<comment type="similarity">
    <text evidence="1">Belongs to the glycosyl hydrolase 20 family.</text>
</comment>
<dbReference type="InterPro" id="IPR013320">
    <property type="entry name" value="ConA-like_dom_sf"/>
</dbReference>
<dbReference type="SUPFAM" id="SSF51445">
    <property type="entry name" value="(Trans)glycosidases"/>
    <property type="match status" value="1"/>
</dbReference>
<evidence type="ECO:0000313" key="9">
    <source>
        <dbReference type="Proteomes" id="UP000821846"/>
    </source>
</evidence>
<dbReference type="CDD" id="cd06564">
    <property type="entry name" value="GH20_DspB_LnbB-like"/>
    <property type="match status" value="1"/>
</dbReference>
<evidence type="ECO:0000256" key="4">
    <source>
        <dbReference type="SAM" id="Coils"/>
    </source>
</evidence>
<keyword evidence="4" id="KW-0175">Coiled coil</keyword>
<dbReference type="Proteomes" id="UP000821846">
    <property type="component" value="Unassembled WGS sequence"/>
</dbReference>
<feature type="signal peptide" evidence="6">
    <location>
        <begin position="1"/>
        <end position="31"/>
    </location>
</feature>
<dbReference type="InterPro" id="IPR025705">
    <property type="entry name" value="Beta_hexosaminidase_sua/sub"/>
</dbReference>
<gene>
    <name evidence="8" type="ORF">HFM93_02930</name>
</gene>
<keyword evidence="2" id="KW-0378">Hydrolase</keyword>
<dbReference type="InterPro" id="IPR032675">
    <property type="entry name" value="LRR_dom_sf"/>
</dbReference>
<dbReference type="Pfam" id="PF02838">
    <property type="entry name" value="Glyco_hydro_20b"/>
    <property type="match status" value="1"/>
</dbReference>
<dbReference type="Gene3D" id="3.30.379.10">
    <property type="entry name" value="Chitobiase/beta-hexosaminidase domain 2-like"/>
    <property type="match status" value="1"/>
</dbReference>
<comment type="caution">
    <text evidence="8">The sequence shown here is derived from an EMBL/GenBank/DDBJ whole genome shotgun (WGS) entry which is preliminary data.</text>
</comment>
<feature type="region of interest" description="Disordered" evidence="5">
    <location>
        <begin position="1267"/>
        <end position="1303"/>
    </location>
</feature>
<dbReference type="SUPFAM" id="SSF49785">
    <property type="entry name" value="Galactose-binding domain-like"/>
    <property type="match status" value="2"/>
</dbReference>
<dbReference type="InterPro" id="IPR026906">
    <property type="entry name" value="LRR_5"/>
</dbReference>
<sequence length="1446" mass="158508">MKTRHKIMSFLLSGAMVFSLLPASAIGTVKAASVNYALTATATASGSETSAFGPEKAKDGDATTKTSRWASEERDASESNPHWLAMDLCEVKTVNSVIITWERRNPTNYAIETSEDGSTWKAVKTFTSAPAEKEQIINLDNPVQTRYIRVRINTFNPTAEGITWKTVSIYEFGVYGEKQSSGSEVWDALNNLTVKAGDKKLNLPTVEGGKVEAYADYEQIIDTDGTIYQPLEDKTVSVEFKVTDQNNKVTKKEIAITVPGTHTATADENAKPAVLPELAEWAGATGNFTISKNSRIVINAADKDTLSSMAEAFAADYKDIVGNDISVVYGSESDVKAGDFYFALTAKGKGLKDEGYLSQIGDSIKTESETATGAYWATRTFLQILKQNKTTIPKGTTRDYPKYKVRGVILDVGRKATELQTVKDVAATMSWYKMNDLQVHLNDNLIFLEDYWDTNAETTMQNSFTKAYAAFRLESSVKNDEGKTATATDLYYTKDQFRSLIKDSRTIGVNIVPEIDVPAHALAFTKTFQNCALKKMNSSNWKRPLTDHLDLSKPESTQLAKNIFSDYIDGENPVFDEQTTVHIGADEYEDDATLYRNFVNEMDDYMKSKNRKMRMWGGLTRIKSDTEVRGDGVEINVWSKDWADPTEMYNLGFELINSLDSNVYIVPAAGYYADYLNAASLYANWKPNVFKSGNLNTTIPAGDPQMIGGAYALWNDSIDTRGNGVTDYDVFDRIYQPMSALSEKLWGEGTKTYNEVKATTAKVSTAPNTNPYHEIESTGSTYAEYNFDKEDGSDASKNKYNAVSAEHATYTEGKVGKALSMESDTCIETPLDKSPAGTSLSFWVKKAAGGSSDEQVLFEGSSTLGDYTIKAVQKNTGKVGYSREGYDYSFDYTLPEDEWVHLTIKGYKDKAELYVNDSDTAIPAVMDTATKLGTQYRLATLNIPIKYIGSTTGNSFNGLIDEIELTNDQDDSIIPTTDFSFTCDNEQNPAEGSDGPISNAFDGDTSTLWHSQYSPSIKALPATFTVDMGKEYKINKLTYVPRQSGGANGYITSYDLYVKKAESDDWTQVVTDGVWASDTKEKTAKFNTVDARYIKFVAKEGSNGFATASEFHIHQVLNEEEQEVTKAQEALNEAVNDSSIKGIYEAGNADGTYTSASWTAFKEAYEAAKAPSEGASAEELKTLLTNLQSAKAGLKNAAVESAKETLKAEVDKAENKNIYEAGNADGTYTKDSWTAFKEAYEAAKAPSEGASAEELKTLLTNLQNAKAGLKKSQTETPPTPNQTETPATPGQTEKPSTPEKPTVVQKVSKNVTYRVLDTKKKTAAVVGVGGKKGKKVTSVTIAKTVKINGVTYKVTKIGKNAFKGCKYLKKITIGSNVKKIEKGAFANCRKLASINMKKANGITSIGSKAFSRINSKAKVSVPSKKLSKYTRMLKKAGLPKKAVIKK</sequence>
<dbReference type="SUPFAM" id="SSF49899">
    <property type="entry name" value="Concanavalin A-like lectins/glucanases"/>
    <property type="match status" value="1"/>
</dbReference>
<dbReference type="Pfam" id="PF13306">
    <property type="entry name" value="LRR_5"/>
    <property type="match status" value="1"/>
</dbReference>
<evidence type="ECO:0000256" key="1">
    <source>
        <dbReference type="ARBA" id="ARBA00006285"/>
    </source>
</evidence>
<feature type="domain" description="F5/8 type C" evidence="7">
    <location>
        <begin position="960"/>
        <end position="1116"/>
    </location>
</feature>
<dbReference type="PROSITE" id="PS50022">
    <property type="entry name" value="FA58C_3"/>
    <property type="match status" value="2"/>
</dbReference>
<dbReference type="PANTHER" id="PTHR43678:SF1">
    <property type="entry name" value="BETA-N-ACETYLHEXOSAMINIDASE"/>
    <property type="match status" value="1"/>
</dbReference>
<name>A0ABX2GUI5_9FIRM</name>
<dbReference type="InterPro" id="IPR029018">
    <property type="entry name" value="Hex-like_dom2"/>
</dbReference>
<dbReference type="InterPro" id="IPR052764">
    <property type="entry name" value="GH20_Enzymes"/>
</dbReference>
<evidence type="ECO:0000256" key="3">
    <source>
        <dbReference type="ARBA" id="ARBA00023295"/>
    </source>
</evidence>
<dbReference type="RefSeq" id="WP_173865818.1">
    <property type="nucleotide sequence ID" value="NZ_JAAWUU010000007.1"/>
</dbReference>
<evidence type="ECO:0000256" key="5">
    <source>
        <dbReference type="SAM" id="MobiDB-lite"/>
    </source>
</evidence>
<keyword evidence="6" id="KW-0732">Signal</keyword>
<evidence type="ECO:0000259" key="7">
    <source>
        <dbReference type="PROSITE" id="PS50022"/>
    </source>
</evidence>
<feature type="region of interest" description="Disordered" evidence="5">
    <location>
        <begin position="47"/>
        <end position="78"/>
    </location>
</feature>
<dbReference type="Pfam" id="PF00728">
    <property type="entry name" value="Glyco_hydro_20"/>
    <property type="match status" value="1"/>
</dbReference>
<protein>
    <submittedName>
        <fullName evidence="8">Family 20 glycosylhydrolase</fullName>
    </submittedName>
</protein>
<dbReference type="Pfam" id="PF00754">
    <property type="entry name" value="F5_F8_type_C"/>
    <property type="match status" value="2"/>
</dbReference>
<evidence type="ECO:0000256" key="6">
    <source>
        <dbReference type="SAM" id="SignalP"/>
    </source>
</evidence>
<accession>A0ABX2GUI5</accession>
<dbReference type="Gene3D" id="2.60.120.260">
    <property type="entry name" value="Galactose-binding domain-like"/>
    <property type="match status" value="2"/>
</dbReference>
<dbReference type="InterPro" id="IPR008979">
    <property type="entry name" value="Galactose-bd-like_sf"/>
</dbReference>
<dbReference type="InterPro" id="IPR015883">
    <property type="entry name" value="Glyco_hydro_20_cat"/>
</dbReference>
<dbReference type="Gene3D" id="3.20.20.80">
    <property type="entry name" value="Glycosidases"/>
    <property type="match status" value="1"/>
</dbReference>
<keyword evidence="3" id="KW-0326">Glycosidase</keyword>
<evidence type="ECO:0000313" key="8">
    <source>
        <dbReference type="EMBL" id="NSG29248.1"/>
    </source>
</evidence>
<feature type="domain" description="F5/8 type C" evidence="7">
    <location>
        <begin position="21"/>
        <end position="177"/>
    </location>
</feature>
<feature type="coiled-coil region" evidence="4">
    <location>
        <begin position="1177"/>
        <end position="1216"/>
    </location>
</feature>
<organism evidence="8 9">
    <name type="scientific">Faecalicatena fissicatena</name>
    <dbReference type="NCBI Taxonomy" id="290055"/>
    <lineage>
        <taxon>Bacteria</taxon>
        <taxon>Bacillati</taxon>
        <taxon>Bacillota</taxon>
        <taxon>Clostridia</taxon>
        <taxon>Lachnospirales</taxon>
        <taxon>Lachnospiraceae</taxon>
        <taxon>Faecalicatena</taxon>
    </lineage>
</organism>
<dbReference type="Pfam" id="PF13385">
    <property type="entry name" value="Laminin_G_3"/>
    <property type="match status" value="1"/>
</dbReference>
<dbReference type="Gene3D" id="2.60.120.200">
    <property type="match status" value="1"/>
</dbReference>
<dbReference type="EMBL" id="JAAWUZ010000006">
    <property type="protein sequence ID" value="NSG29248.1"/>
    <property type="molecule type" value="Genomic_DNA"/>
</dbReference>
<dbReference type="SUPFAM" id="SSF55545">
    <property type="entry name" value="beta-N-acetylhexosaminidase-like domain"/>
    <property type="match status" value="1"/>
</dbReference>
<evidence type="ECO:0000256" key="2">
    <source>
        <dbReference type="ARBA" id="ARBA00022801"/>
    </source>
</evidence>
<dbReference type="PRINTS" id="PR00738">
    <property type="entry name" value="GLHYDRLASE20"/>
</dbReference>
<dbReference type="InterPro" id="IPR015882">
    <property type="entry name" value="HEX_bac_N"/>
</dbReference>
<dbReference type="Gene3D" id="1.20.1270.90">
    <property type="entry name" value="AF1782-like"/>
    <property type="match status" value="1"/>
</dbReference>
<feature type="chain" id="PRO_5045461395" evidence="6">
    <location>
        <begin position="32"/>
        <end position="1446"/>
    </location>
</feature>
<reference evidence="8 9" key="1">
    <citation type="journal article" date="2020" name="Cell Host Microbe">
        <title>Functional and Genomic Variation between Human-Derived Isolates of Lachnospiraceae Reveals Inter- and Intra-Species Diversity.</title>
        <authorList>
            <person name="Sorbara M.T."/>
            <person name="Littmann E.R."/>
            <person name="Fontana E."/>
            <person name="Moody T.U."/>
            <person name="Kohout C.E."/>
            <person name="Gjonbalaj M."/>
            <person name="Eaton V."/>
            <person name="Seok R."/>
            <person name="Leiner I.M."/>
            <person name="Pamer E.G."/>
        </authorList>
    </citation>
    <scope>NUCLEOTIDE SEQUENCE [LARGE SCALE GENOMIC DNA]</scope>
    <source>
        <strain evidence="8 9">MSK.14.16</strain>
    </source>
</reference>
<keyword evidence="9" id="KW-1185">Reference proteome</keyword>
<dbReference type="InterPro" id="IPR017853">
    <property type="entry name" value="GH"/>
</dbReference>
<dbReference type="PANTHER" id="PTHR43678">
    <property type="entry name" value="PUTATIVE (AFU_ORTHOLOGUE AFUA_2G00640)-RELATED"/>
    <property type="match status" value="1"/>
</dbReference>
<dbReference type="InterPro" id="IPR000421">
    <property type="entry name" value="FA58C"/>
</dbReference>
<proteinExistence type="inferred from homology"/>